<reference evidence="3" key="1">
    <citation type="submission" date="2016-10" db="EMBL/GenBank/DDBJ databases">
        <authorList>
            <person name="Varghese N."/>
            <person name="Submissions S."/>
        </authorList>
    </citation>
    <scope>NUCLEOTIDE SEQUENCE [LARGE SCALE GENOMIC DNA]</scope>
    <source>
        <strain evidence="3">DSM 24740</strain>
    </source>
</reference>
<dbReference type="Proteomes" id="UP000199021">
    <property type="component" value="Unassembled WGS sequence"/>
</dbReference>
<dbReference type="RefSeq" id="WP_090169209.1">
    <property type="nucleotide sequence ID" value="NZ_FOFB01000013.1"/>
</dbReference>
<dbReference type="AlphaFoldDB" id="A0A1H9HWM2"/>
<feature type="signal peptide" evidence="1">
    <location>
        <begin position="1"/>
        <end position="22"/>
    </location>
</feature>
<dbReference type="STRING" id="478744.SAMN05444359_113136"/>
<evidence type="ECO:0000313" key="2">
    <source>
        <dbReference type="EMBL" id="SEQ66677.1"/>
    </source>
</evidence>
<organism evidence="2 3">
    <name type="scientific">Neolewinella agarilytica</name>
    <dbReference type="NCBI Taxonomy" id="478744"/>
    <lineage>
        <taxon>Bacteria</taxon>
        <taxon>Pseudomonadati</taxon>
        <taxon>Bacteroidota</taxon>
        <taxon>Saprospiria</taxon>
        <taxon>Saprospirales</taxon>
        <taxon>Lewinellaceae</taxon>
        <taxon>Neolewinella</taxon>
    </lineage>
</organism>
<gene>
    <name evidence="2" type="ORF">SAMN05444359_113136</name>
</gene>
<dbReference type="InParanoid" id="A0A1H9HWM2"/>
<evidence type="ECO:0008006" key="4">
    <source>
        <dbReference type="Google" id="ProtNLM"/>
    </source>
</evidence>
<name>A0A1H9HWM2_9BACT</name>
<feature type="chain" id="PRO_5011565661" description="Phosphopeptide-binding protein" evidence="1">
    <location>
        <begin position="23"/>
        <end position="275"/>
    </location>
</feature>
<accession>A0A1H9HWM2</accession>
<sequence length="275" mass="30265">MRITSFFTLLLLGLFIVSCGGATETMENVAEDAMDKAGETMDKAGDMMSGEAVTISPMPATQEFPDAAITDWQYKGGKFMYTTTGYEFAQQTPDADALMCANSGKGQHAHLIINNEPYIAKYEPTFEQALPDGDHYILTFLSRSYHESIKTDAAHRAVMATVKDGAFASTTDIEEPMLFYSRPKGSYVGKANTENIMLDFYPVNVTLGEDGYMVKAEVNGKESFDITEWRPFYLKGLPMGENTVKLTLMKDGKAVEAPLNPVTRTFTVEALPTGE</sequence>
<dbReference type="PROSITE" id="PS51257">
    <property type="entry name" value="PROKAR_LIPOPROTEIN"/>
    <property type="match status" value="1"/>
</dbReference>
<dbReference type="OrthoDB" id="647046at2"/>
<keyword evidence="3" id="KW-1185">Reference proteome</keyword>
<evidence type="ECO:0000256" key="1">
    <source>
        <dbReference type="SAM" id="SignalP"/>
    </source>
</evidence>
<protein>
    <recommendedName>
        <fullName evidence="4">Phosphopeptide-binding protein</fullName>
    </recommendedName>
</protein>
<evidence type="ECO:0000313" key="3">
    <source>
        <dbReference type="Proteomes" id="UP000199021"/>
    </source>
</evidence>
<dbReference type="EMBL" id="FOFB01000013">
    <property type="protein sequence ID" value="SEQ66677.1"/>
    <property type="molecule type" value="Genomic_DNA"/>
</dbReference>
<proteinExistence type="predicted"/>
<keyword evidence="1" id="KW-0732">Signal</keyword>